<organism evidence="5 6">
    <name type="scientific">Amnibacterium endophyticum</name>
    <dbReference type="NCBI Taxonomy" id="2109337"/>
    <lineage>
        <taxon>Bacteria</taxon>
        <taxon>Bacillati</taxon>
        <taxon>Actinomycetota</taxon>
        <taxon>Actinomycetes</taxon>
        <taxon>Micrococcales</taxon>
        <taxon>Microbacteriaceae</taxon>
        <taxon>Amnibacterium</taxon>
    </lineage>
</organism>
<reference evidence="6" key="1">
    <citation type="journal article" date="2019" name="Int. J. Syst. Evol. Microbiol.">
        <title>The Global Catalogue of Microorganisms (GCM) 10K type strain sequencing project: providing services to taxonomists for standard genome sequencing and annotation.</title>
        <authorList>
            <consortium name="The Broad Institute Genomics Platform"/>
            <consortium name="The Broad Institute Genome Sequencing Center for Infectious Disease"/>
            <person name="Wu L."/>
            <person name="Ma J."/>
        </authorList>
    </citation>
    <scope>NUCLEOTIDE SEQUENCE [LARGE SCALE GENOMIC DNA]</scope>
    <source>
        <strain evidence="6">CGMCC 1.12471</strain>
    </source>
</reference>
<dbReference type="Proteomes" id="UP001597347">
    <property type="component" value="Unassembled WGS sequence"/>
</dbReference>
<dbReference type="EMBL" id="JBHUEA010000001">
    <property type="protein sequence ID" value="MFD1720078.1"/>
    <property type="molecule type" value="Genomic_DNA"/>
</dbReference>
<evidence type="ECO:0000256" key="1">
    <source>
        <dbReference type="SAM" id="SignalP"/>
    </source>
</evidence>
<dbReference type="Pfam" id="PF10647">
    <property type="entry name" value="Gmad1"/>
    <property type="match status" value="1"/>
</dbReference>
<evidence type="ECO:0000259" key="2">
    <source>
        <dbReference type="Pfam" id="PF10646"/>
    </source>
</evidence>
<dbReference type="PROSITE" id="PS51257">
    <property type="entry name" value="PROKAR_LIPOPROTEIN"/>
    <property type="match status" value="1"/>
</dbReference>
<dbReference type="Pfam" id="PF10646">
    <property type="entry name" value="Germane"/>
    <property type="match status" value="1"/>
</dbReference>
<name>A0ABW4L984_9MICO</name>
<evidence type="ECO:0000313" key="6">
    <source>
        <dbReference type="Proteomes" id="UP001597347"/>
    </source>
</evidence>
<gene>
    <name evidence="5" type="ORF">ACFSBI_00820</name>
</gene>
<feature type="domain" description="Lipoprotein LpqB C-terminal" evidence="3">
    <location>
        <begin position="339"/>
        <end position="553"/>
    </location>
</feature>
<protein>
    <submittedName>
        <fullName evidence="5">LpqB family beta-propeller domain-containing protein</fullName>
    </submittedName>
</protein>
<accession>A0ABW4L984</accession>
<proteinExistence type="predicted"/>
<dbReference type="InterPro" id="IPR059026">
    <property type="entry name" value="LpqB_N"/>
</dbReference>
<dbReference type="InterPro" id="IPR018910">
    <property type="entry name" value="LpqB_C"/>
</dbReference>
<feature type="chain" id="PRO_5046833461" evidence="1">
    <location>
        <begin position="24"/>
        <end position="564"/>
    </location>
</feature>
<dbReference type="RefSeq" id="WP_377931285.1">
    <property type="nucleotide sequence ID" value="NZ_JBHUEA010000001.1"/>
</dbReference>
<evidence type="ECO:0000313" key="5">
    <source>
        <dbReference type="EMBL" id="MFD1720078.1"/>
    </source>
</evidence>
<dbReference type="Pfam" id="PF25976">
    <property type="entry name" value="LpqB_N"/>
    <property type="match status" value="1"/>
</dbReference>
<feature type="domain" description="GerMN" evidence="2">
    <location>
        <begin position="183"/>
        <end position="290"/>
    </location>
</feature>
<feature type="domain" description="Lipoprotein LpqB N-terminal" evidence="4">
    <location>
        <begin position="51"/>
        <end position="165"/>
    </location>
</feature>
<keyword evidence="6" id="KW-1185">Reference proteome</keyword>
<dbReference type="InterPro" id="IPR019606">
    <property type="entry name" value="GerMN"/>
</dbReference>
<evidence type="ECO:0000259" key="4">
    <source>
        <dbReference type="Pfam" id="PF25976"/>
    </source>
</evidence>
<keyword evidence="1" id="KW-0732">Signal</keyword>
<evidence type="ECO:0000259" key="3">
    <source>
        <dbReference type="Pfam" id="PF10647"/>
    </source>
</evidence>
<sequence>MNAPRLGGAIGALVAVLLLSACAVVPDTGPVRTSVPQAPGNDPAAVFLPNPPQDGMSPQDVVRGFVTAASAGQDYRVAKEFLTPAFARSWRPNASVLIHATPWGVDAADGDRVRLTVPTVAQVDGDGRYTAIPRTVSSTYQLTQVRGQWRISDGPDQVVLTQAVFPQVFVATQLQFFAPGYSRLVPDVRWFPRQTAAPSSSVAPSVAPAAVVQALLNGQAPMLQQVTLPVFPAGTALAAPVRTSDGVTTVSITLPGGMPSERDTDRIQQALAPSLGRSIASLRLVVNGRTAPVAPQPELQQPTSSEPLVVSGGRFGALSAQGTLSEDRELGPRIVQQDPSAITVSAQQRIAAVLNGRGQVVAVTRGGTRVVDDRRDLAAPTLDQRGWIYSVPENEPGGLRVSRADGTSSDVSSELDTTGVISIEASTDGTRLLVLRRTGAGTEAYVAGILRDGSGRPTGLTTDRITIDVDPTATALDATWVDQSTVAVLTSNASAQNVVQVQLGGLSTQLALLSNARTIVGATGQQDLRVLSRTGGLLVWSPSASVWAVVTPASVDIDVLAVQR</sequence>
<comment type="caution">
    <text evidence="5">The sequence shown here is derived from an EMBL/GenBank/DDBJ whole genome shotgun (WGS) entry which is preliminary data.</text>
</comment>
<feature type="signal peptide" evidence="1">
    <location>
        <begin position="1"/>
        <end position="23"/>
    </location>
</feature>